<organism evidence="1 2">
    <name type="scientific">Candidatus Phocaeicola excrementipullorum</name>
    <dbReference type="NCBI Taxonomy" id="2838731"/>
    <lineage>
        <taxon>Bacteria</taxon>
        <taxon>Pseudomonadati</taxon>
        <taxon>Bacteroidota</taxon>
        <taxon>Bacteroidia</taxon>
        <taxon>Bacteroidales</taxon>
        <taxon>Bacteroidaceae</taxon>
        <taxon>Phocaeicola</taxon>
    </lineage>
</organism>
<evidence type="ECO:0000313" key="2">
    <source>
        <dbReference type="Proteomes" id="UP000784286"/>
    </source>
</evidence>
<dbReference type="EMBL" id="JAHLFJ010000014">
    <property type="protein sequence ID" value="MBU3855219.1"/>
    <property type="molecule type" value="Genomic_DNA"/>
</dbReference>
<dbReference type="SUPFAM" id="SSF56059">
    <property type="entry name" value="Glutathione synthetase ATP-binding domain-like"/>
    <property type="match status" value="1"/>
</dbReference>
<protein>
    <recommendedName>
        <fullName evidence="3">ATP-grasp domain-containing protein</fullName>
    </recommendedName>
</protein>
<reference evidence="1" key="2">
    <citation type="submission" date="2021-04" db="EMBL/GenBank/DDBJ databases">
        <authorList>
            <person name="Gilroy R."/>
        </authorList>
    </citation>
    <scope>NUCLEOTIDE SEQUENCE</scope>
    <source>
        <strain evidence="1">8470</strain>
    </source>
</reference>
<gene>
    <name evidence="1" type="ORF">H9928_01425</name>
</gene>
<proteinExistence type="predicted"/>
<comment type="caution">
    <text evidence="1">The sequence shown here is derived from an EMBL/GenBank/DDBJ whole genome shotgun (WGS) entry which is preliminary data.</text>
</comment>
<evidence type="ECO:0008006" key="3">
    <source>
        <dbReference type="Google" id="ProtNLM"/>
    </source>
</evidence>
<dbReference type="AlphaFoldDB" id="A0A948TL28"/>
<reference evidence="1" key="1">
    <citation type="journal article" date="2021" name="PeerJ">
        <title>Extensive microbial diversity within the chicken gut microbiome revealed by metagenomics and culture.</title>
        <authorList>
            <person name="Gilroy R."/>
            <person name="Ravi A."/>
            <person name="Getino M."/>
            <person name="Pursley I."/>
            <person name="Horton D.L."/>
            <person name="Alikhan N.F."/>
            <person name="Baker D."/>
            <person name="Gharbi K."/>
            <person name="Hall N."/>
            <person name="Watson M."/>
            <person name="Adriaenssens E.M."/>
            <person name="Foster-Nyarko E."/>
            <person name="Jarju S."/>
            <person name="Secka A."/>
            <person name="Antonio M."/>
            <person name="Oren A."/>
            <person name="Chaudhuri R.R."/>
            <person name="La Ragione R."/>
            <person name="Hildebrand F."/>
            <person name="Pallen M.J."/>
        </authorList>
    </citation>
    <scope>NUCLEOTIDE SEQUENCE</scope>
    <source>
        <strain evidence="1">8470</strain>
    </source>
</reference>
<evidence type="ECO:0000313" key="1">
    <source>
        <dbReference type="EMBL" id="MBU3855219.1"/>
    </source>
</evidence>
<dbReference type="Proteomes" id="UP000784286">
    <property type="component" value="Unassembled WGS sequence"/>
</dbReference>
<accession>A0A948TL28</accession>
<sequence>MQKNGKKIRVVGVSRGNEFSPNHVGNDAAIFRETAEELAKRGCEVTLFPEKEFVAQHIQADFIFDMARDRATISRLKELEENGALVVNSGFGIDNCVRREMTERLIASGVPHPESFIIPTGGEFTPDIYPCWIKRGDSHAMVKEDVVYVECREEAEVVMADFRARHIPVAVVNEHLVGDLVKFYGVQHTDFFYAFYPTEQSHSKFGLEAINGEARGFPLDLDKLKAYANRAAEALNVPIYGGDCVVSSAGEIRIIDFNDWPSFARCRREAAPKIAECIYNRIISKLNSK</sequence>
<name>A0A948TL28_9BACT</name>
<dbReference type="Gene3D" id="3.30.470.20">
    <property type="entry name" value="ATP-grasp fold, B domain"/>
    <property type="match status" value="1"/>
</dbReference>